<dbReference type="AlphaFoldDB" id="A0AAD8AAH1"/>
<dbReference type="GO" id="GO:0008270">
    <property type="term" value="F:zinc ion binding"/>
    <property type="evidence" value="ECO:0007669"/>
    <property type="project" value="UniProtKB-KW"/>
</dbReference>
<sequence length="479" mass="55464">MEDIAESVSHAQSMYIDDTLVKIEPQDDESIIVIKQEVNSDDENQVNENEYYSYIDASALEEMNTGTENDSIKDEQNLDTKYVLICENADDNSEVLHLRLLNKPSGSHTLSLNTQNKIETKALKRKYLIMPSKNLEEDVDRPFKCSKCDEKFEVKSHLVMHEVGHEKYKTYKCINNKLQPVMDFEKQEPILHMCDECGITFKHKDDLLAHKPYHDDDQISGCSCRKSLRTTSDLCKCFVRDYSVLQNVREEFEHSQNVATIDMKDTVVIEPVKSKTLKKLCFSCGNMCCNAMRAGGLWICYDCWNTKFKYKRIKTLKRNSPSESKLKYKKSSCAYCLQLHPYKSLQRDHKCLHKPIYMKNEKMQVKQTDEQIGQHFLLSSMDESSVLMENSKYSRSLMIPSRLIKSKTVPCKQFEKQSLWETLSDDDSDNVDDFVMEDTVKQEIVEEDNTTATTILCDRTGELIDLTAENQQLEYGKAD</sequence>
<keyword evidence="1" id="KW-0862">Zinc</keyword>
<evidence type="ECO:0000313" key="3">
    <source>
        <dbReference type="EMBL" id="KAJ9595081.1"/>
    </source>
</evidence>
<reference evidence="3" key="2">
    <citation type="submission" date="2023-05" db="EMBL/GenBank/DDBJ databases">
        <authorList>
            <person name="Fouks B."/>
        </authorList>
    </citation>
    <scope>NUCLEOTIDE SEQUENCE</scope>
    <source>
        <strain evidence="3">Stay&amp;Tobe</strain>
        <tissue evidence="3">Testes</tissue>
    </source>
</reference>
<proteinExistence type="predicted"/>
<reference evidence="3" key="1">
    <citation type="journal article" date="2023" name="IScience">
        <title>Live-bearing cockroach genome reveals convergent evolutionary mechanisms linked to viviparity in insects and beyond.</title>
        <authorList>
            <person name="Fouks B."/>
            <person name="Harrison M.C."/>
            <person name="Mikhailova A.A."/>
            <person name="Marchal E."/>
            <person name="English S."/>
            <person name="Carruthers M."/>
            <person name="Jennings E.C."/>
            <person name="Chiamaka E.L."/>
            <person name="Frigard R.A."/>
            <person name="Pippel M."/>
            <person name="Attardo G.M."/>
            <person name="Benoit J.B."/>
            <person name="Bornberg-Bauer E."/>
            <person name="Tobe S.S."/>
        </authorList>
    </citation>
    <scope>NUCLEOTIDE SEQUENCE</scope>
    <source>
        <strain evidence="3">Stay&amp;Tobe</strain>
    </source>
</reference>
<dbReference type="PROSITE" id="PS00028">
    <property type="entry name" value="ZINC_FINGER_C2H2_1"/>
    <property type="match status" value="2"/>
</dbReference>
<feature type="domain" description="C2H2-type" evidence="2">
    <location>
        <begin position="192"/>
        <end position="219"/>
    </location>
</feature>
<dbReference type="SMART" id="SM00355">
    <property type="entry name" value="ZnF_C2H2"/>
    <property type="match status" value="2"/>
</dbReference>
<feature type="domain" description="C2H2-type" evidence="2">
    <location>
        <begin position="143"/>
        <end position="170"/>
    </location>
</feature>
<keyword evidence="4" id="KW-1185">Reference proteome</keyword>
<keyword evidence="1" id="KW-0863">Zinc-finger</keyword>
<gene>
    <name evidence="3" type="ORF">L9F63_013607</name>
</gene>
<dbReference type="Proteomes" id="UP001233999">
    <property type="component" value="Unassembled WGS sequence"/>
</dbReference>
<accession>A0AAD8AAH1</accession>
<dbReference type="InterPro" id="IPR036236">
    <property type="entry name" value="Znf_C2H2_sf"/>
</dbReference>
<protein>
    <recommendedName>
        <fullName evidence="2">C2H2-type domain-containing protein</fullName>
    </recommendedName>
</protein>
<comment type="caution">
    <text evidence="3">The sequence shown here is derived from an EMBL/GenBank/DDBJ whole genome shotgun (WGS) entry which is preliminary data.</text>
</comment>
<dbReference type="PROSITE" id="PS50157">
    <property type="entry name" value="ZINC_FINGER_C2H2_2"/>
    <property type="match status" value="2"/>
</dbReference>
<dbReference type="EMBL" id="JASPKZ010002694">
    <property type="protein sequence ID" value="KAJ9595081.1"/>
    <property type="molecule type" value="Genomic_DNA"/>
</dbReference>
<evidence type="ECO:0000256" key="1">
    <source>
        <dbReference type="PROSITE-ProRule" id="PRU00042"/>
    </source>
</evidence>
<keyword evidence="1" id="KW-0479">Metal-binding</keyword>
<dbReference type="InterPro" id="IPR013087">
    <property type="entry name" value="Znf_C2H2_type"/>
</dbReference>
<organism evidence="3 4">
    <name type="scientific">Diploptera punctata</name>
    <name type="common">Pacific beetle cockroach</name>
    <dbReference type="NCBI Taxonomy" id="6984"/>
    <lineage>
        <taxon>Eukaryota</taxon>
        <taxon>Metazoa</taxon>
        <taxon>Ecdysozoa</taxon>
        <taxon>Arthropoda</taxon>
        <taxon>Hexapoda</taxon>
        <taxon>Insecta</taxon>
        <taxon>Pterygota</taxon>
        <taxon>Neoptera</taxon>
        <taxon>Polyneoptera</taxon>
        <taxon>Dictyoptera</taxon>
        <taxon>Blattodea</taxon>
        <taxon>Blaberoidea</taxon>
        <taxon>Blaberidae</taxon>
        <taxon>Diplopterinae</taxon>
        <taxon>Diploptera</taxon>
    </lineage>
</organism>
<dbReference type="Gene3D" id="3.30.160.60">
    <property type="entry name" value="Classic Zinc Finger"/>
    <property type="match status" value="1"/>
</dbReference>
<evidence type="ECO:0000313" key="4">
    <source>
        <dbReference type="Proteomes" id="UP001233999"/>
    </source>
</evidence>
<evidence type="ECO:0000259" key="2">
    <source>
        <dbReference type="PROSITE" id="PS50157"/>
    </source>
</evidence>
<dbReference type="SUPFAM" id="SSF57667">
    <property type="entry name" value="beta-beta-alpha zinc fingers"/>
    <property type="match status" value="2"/>
</dbReference>
<name>A0AAD8AAH1_DIPPU</name>